<gene>
    <name evidence="2" type="ORF">UFOPK1561_00357</name>
    <name evidence="3" type="ORF">UFOPK2165_00156</name>
</gene>
<sequence length="127" mass="13954">MSSVSEVMLERYGKKNDRRPSKKWVIGLASVLFVSFIAWAIWVIADGADQIRSQDLSYEILSETEATVTFSVESPAGAAVCSVQVLNQAFSVVGYREVEIPASGEYQTRINTTSLGVTGLVDECWLK</sequence>
<dbReference type="Pfam" id="PF14155">
    <property type="entry name" value="DUF4307"/>
    <property type="match status" value="1"/>
</dbReference>
<name>A0A6J6JRT8_9ZZZZ</name>
<evidence type="ECO:0000313" key="3">
    <source>
        <dbReference type="EMBL" id="CAB4639128.1"/>
    </source>
</evidence>
<keyword evidence="1" id="KW-0812">Transmembrane</keyword>
<accession>A0A6J6JRT8</accession>
<organism evidence="3">
    <name type="scientific">freshwater metagenome</name>
    <dbReference type="NCBI Taxonomy" id="449393"/>
    <lineage>
        <taxon>unclassified sequences</taxon>
        <taxon>metagenomes</taxon>
        <taxon>ecological metagenomes</taxon>
    </lineage>
</organism>
<keyword evidence="1" id="KW-0472">Membrane</keyword>
<dbReference type="EMBL" id="CAEZWA010000016">
    <property type="protein sequence ID" value="CAB4639128.1"/>
    <property type="molecule type" value="Genomic_DNA"/>
</dbReference>
<protein>
    <submittedName>
        <fullName evidence="3">Unannotated protein</fullName>
    </submittedName>
</protein>
<keyword evidence="1" id="KW-1133">Transmembrane helix</keyword>
<evidence type="ECO:0000256" key="1">
    <source>
        <dbReference type="SAM" id="Phobius"/>
    </source>
</evidence>
<dbReference type="AlphaFoldDB" id="A0A6J6JRT8"/>
<proteinExistence type="predicted"/>
<reference evidence="3" key="1">
    <citation type="submission" date="2020-05" db="EMBL/GenBank/DDBJ databases">
        <authorList>
            <person name="Chiriac C."/>
            <person name="Salcher M."/>
            <person name="Ghai R."/>
            <person name="Kavagutti S V."/>
        </authorList>
    </citation>
    <scope>NUCLEOTIDE SEQUENCE</scope>
</reference>
<evidence type="ECO:0000313" key="2">
    <source>
        <dbReference type="EMBL" id="CAB4552124.1"/>
    </source>
</evidence>
<feature type="transmembrane region" description="Helical" evidence="1">
    <location>
        <begin position="24"/>
        <end position="45"/>
    </location>
</feature>
<dbReference type="EMBL" id="CAEZSZ010000024">
    <property type="protein sequence ID" value="CAB4552124.1"/>
    <property type="molecule type" value="Genomic_DNA"/>
</dbReference>
<dbReference type="InterPro" id="IPR025443">
    <property type="entry name" value="DUF4307"/>
</dbReference>